<dbReference type="NCBIfam" id="TIGR01032">
    <property type="entry name" value="rplT_bact"/>
    <property type="match status" value="1"/>
</dbReference>
<protein>
    <recommendedName>
        <fullName evidence="5 6">Large ribosomal subunit protein bL20</fullName>
    </recommendedName>
</protein>
<dbReference type="GO" id="GO:0006353">
    <property type="term" value="P:DNA-templated transcription termination"/>
    <property type="evidence" value="ECO:0007669"/>
    <property type="project" value="InterPro"/>
</dbReference>
<accession>A0A975IM97</accession>
<name>A0A975IM97_LOWBP</name>
<feature type="region of interest" description="Disordered" evidence="8">
    <location>
        <begin position="135"/>
        <end position="154"/>
    </location>
</feature>
<dbReference type="CDD" id="cd07026">
    <property type="entry name" value="Ribosomal_L20"/>
    <property type="match status" value="1"/>
</dbReference>
<dbReference type="Gene3D" id="6.10.160.10">
    <property type="match status" value="1"/>
</dbReference>
<organism evidence="10 11">
    <name type="scientific">Loofah witches'-broom phytoplasma</name>
    <dbReference type="NCBI Taxonomy" id="35773"/>
    <lineage>
        <taxon>Bacteria</taxon>
        <taxon>Bacillati</taxon>
        <taxon>Mycoplasmatota</taxon>
        <taxon>Mollicutes</taxon>
        <taxon>Acholeplasmatales</taxon>
        <taxon>Acholeplasmataceae</taxon>
        <taxon>Candidatus Phytoplasma</taxon>
        <taxon>16SrVIII (Loofah witches'-broom group)</taxon>
    </lineage>
</organism>
<keyword evidence="3 6" id="KW-0687">Ribonucleoprotein</keyword>
<evidence type="ECO:0000256" key="3">
    <source>
        <dbReference type="ARBA" id="ARBA00023274"/>
    </source>
</evidence>
<dbReference type="Proteomes" id="UP000672038">
    <property type="component" value="Chromosome"/>
</dbReference>
<dbReference type="Pfam" id="PF00453">
    <property type="entry name" value="Ribosomal_L20"/>
    <property type="match status" value="1"/>
</dbReference>
<keyword evidence="6 7" id="KW-0699">rRNA-binding</keyword>
<dbReference type="HAMAP" id="MF_00382">
    <property type="entry name" value="Ribosomal_bL20"/>
    <property type="match status" value="1"/>
</dbReference>
<feature type="domain" description="Rho termination factor-like N-terminal" evidence="9">
    <location>
        <begin position="197"/>
        <end position="239"/>
    </location>
</feature>
<comment type="function">
    <text evidence="4 6 7">Binds directly to 23S ribosomal RNA and is necessary for the in vitro assembly process of the 50S ribosomal subunit. It is not involved in the protein synthesizing functions of that subunit.</text>
</comment>
<dbReference type="KEGG" id="pluf:LFWB_6400"/>
<dbReference type="AlphaFoldDB" id="A0A975IM97"/>
<dbReference type="GO" id="GO:0006412">
    <property type="term" value="P:translation"/>
    <property type="evidence" value="ECO:0007669"/>
    <property type="project" value="InterPro"/>
</dbReference>
<dbReference type="GO" id="GO:0003735">
    <property type="term" value="F:structural constituent of ribosome"/>
    <property type="evidence" value="ECO:0007669"/>
    <property type="project" value="InterPro"/>
</dbReference>
<dbReference type="SUPFAM" id="SSF74731">
    <property type="entry name" value="Ribosomal protein L20"/>
    <property type="match status" value="1"/>
</dbReference>
<dbReference type="GO" id="GO:1990904">
    <property type="term" value="C:ribonucleoprotein complex"/>
    <property type="evidence" value="ECO:0007669"/>
    <property type="project" value="UniProtKB-KW"/>
</dbReference>
<evidence type="ECO:0000313" key="10">
    <source>
        <dbReference type="EMBL" id="QTX03203.1"/>
    </source>
</evidence>
<reference evidence="10" key="1">
    <citation type="submission" date="2020-06" db="EMBL/GenBank/DDBJ databases">
        <title>Complete genome sequence of Candidatus Phytoplasma luffae NCHU2019.</title>
        <authorList>
            <person name="Cho S.-T."/>
            <person name="Tan C.-M."/>
            <person name="Li J.-R."/>
            <person name="Chien Y.-Y."/>
            <person name="Chiu Y.-C."/>
            <person name="Yang J.-Y."/>
            <person name="Kuo C.-H."/>
        </authorList>
    </citation>
    <scope>NUCLEOTIDE SEQUENCE</scope>
    <source>
        <strain evidence="10">NCHU2019</strain>
    </source>
</reference>
<evidence type="ECO:0000259" key="9">
    <source>
        <dbReference type="SMART" id="SM00959"/>
    </source>
</evidence>
<sequence>MVKVNFVAARHKRRKKILKLAKGYFGSKSKLYKTANEQVMRSLQYAYRDRRQKKRNFRKLWITRINAGCVNNGMRYSSFIHGLTLAKVDINRKILSDLSYNEPHIFTDYINLAKKTLEEHEAKIQEKIKQTLKQQQEEQQQEEQQEFDNQEVNTENILINSKDKEIKKNNLETKKIKQKIDNKENLDKEKNKDIEKKLKKYLLSELKELAQKYEIKNISKLKKIELINILKDKMINQSE</sequence>
<dbReference type="GO" id="GO:0005840">
    <property type="term" value="C:ribosome"/>
    <property type="evidence" value="ECO:0007669"/>
    <property type="project" value="UniProtKB-KW"/>
</dbReference>
<keyword evidence="6 7" id="KW-0694">RNA-binding</keyword>
<evidence type="ECO:0000256" key="1">
    <source>
        <dbReference type="ARBA" id="ARBA00007698"/>
    </source>
</evidence>
<evidence type="ECO:0000256" key="2">
    <source>
        <dbReference type="ARBA" id="ARBA00022980"/>
    </source>
</evidence>
<dbReference type="InterPro" id="IPR011112">
    <property type="entry name" value="Rho-like_N"/>
</dbReference>
<dbReference type="EMBL" id="CP054393">
    <property type="protein sequence ID" value="QTX03203.1"/>
    <property type="molecule type" value="Genomic_DNA"/>
</dbReference>
<dbReference type="InterPro" id="IPR036269">
    <property type="entry name" value="Rho_N_sf"/>
</dbReference>
<dbReference type="PANTHER" id="PTHR10986">
    <property type="entry name" value="39S RIBOSOMAL PROTEIN L20"/>
    <property type="match status" value="1"/>
</dbReference>
<evidence type="ECO:0000313" key="11">
    <source>
        <dbReference type="Proteomes" id="UP000672038"/>
    </source>
</evidence>
<dbReference type="GO" id="GO:0000027">
    <property type="term" value="P:ribosomal large subunit assembly"/>
    <property type="evidence" value="ECO:0007669"/>
    <property type="project" value="UniProtKB-UniRule"/>
</dbReference>
<evidence type="ECO:0000256" key="5">
    <source>
        <dbReference type="ARBA" id="ARBA00035172"/>
    </source>
</evidence>
<dbReference type="InterPro" id="IPR035566">
    <property type="entry name" value="Ribosomal_protein_bL20_C"/>
</dbReference>
<gene>
    <name evidence="6 10" type="primary">rplT</name>
    <name evidence="10" type="ORF">LFWB_6400</name>
</gene>
<dbReference type="PRINTS" id="PR00062">
    <property type="entry name" value="RIBOSOMALL20"/>
</dbReference>
<dbReference type="Gene3D" id="1.10.1900.20">
    <property type="entry name" value="Ribosomal protein L20"/>
    <property type="match status" value="1"/>
</dbReference>
<evidence type="ECO:0000256" key="8">
    <source>
        <dbReference type="SAM" id="MobiDB-lite"/>
    </source>
</evidence>
<dbReference type="SUPFAM" id="SSF68912">
    <property type="entry name" value="Rho N-terminal domain-like"/>
    <property type="match status" value="1"/>
</dbReference>
<dbReference type="Pfam" id="PF07498">
    <property type="entry name" value="Rho_N"/>
    <property type="match status" value="1"/>
</dbReference>
<dbReference type="NCBIfam" id="NF011109">
    <property type="entry name" value="PRK14537.1"/>
    <property type="match status" value="1"/>
</dbReference>
<dbReference type="RefSeq" id="WP_210954627.1">
    <property type="nucleotide sequence ID" value="NZ_CP054393.1"/>
</dbReference>
<keyword evidence="2 6" id="KW-0689">Ribosomal protein</keyword>
<dbReference type="FunFam" id="1.10.1900.20:FF:000001">
    <property type="entry name" value="50S ribosomal protein L20"/>
    <property type="match status" value="1"/>
</dbReference>
<comment type="similarity">
    <text evidence="1 6 7">Belongs to the bacterial ribosomal protein bL20 family.</text>
</comment>
<evidence type="ECO:0000256" key="7">
    <source>
        <dbReference type="RuleBase" id="RU000560"/>
    </source>
</evidence>
<evidence type="ECO:0000256" key="6">
    <source>
        <dbReference type="HAMAP-Rule" id="MF_00382"/>
    </source>
</evidence>
<keyword evidence="11" id="KW-1185">Reference proteome</keyword>
<evidence type="ECO:0000256" key="4">
    <source>
        <dbReference type="ARBA" id="ARBA00024775"/>
    </source>
</evidence>
<dbReference type="GO" id="GO:0019843">
    <property type="term" value="F:rRNA binding"/>
    <property type="evidence" value="ECO:0007669"/>
    <property type="project" value="UniProtKB-UniRule"/>
</dbReference>
<dbReference type="InterPro" id="IPR005813">
    <property type="entry name" value="Ribosomal_bL20"/>
</dbReference>
<proteinExistence type="inferred from homology"/>
<feature type="compositionally biased region" description="Acidic residues" evidence="8">
    <location>
        <begin position="139"/>
        <end position="149"/>
    </location>
</feature>
<dbReference type="SMART" id="SM00959">
    <property type="entry name" value="Rho_N"/>
    <property type="match status" value="1"/>
</dbReference>